<feature type="region of interest" description="Disordered" evidence="1">
    <location>
        <begin position="77"/>
        <end position="133"/>
    </location>
</feature>
<evidence type="ECO:0000313" key="3">
    <source>
        <dbReference type="EMBL" id="KAL3800249.1"/>
    </source>
</evidence>
<dbReference type="EMBL" id="JALLPJ020000164">
    <property type="protein sequence ID" value="KAL3800249.1"/>
    <property type="molecule type" value="Genomic_DNA"/>
</dbReference>
<dbReference type="Proteomes" id="UP001530400">
    <property type="component" value="Unassembled WGS sequence"/>
</dbReference>
<accession>A0ABD3QJZ4</accession>
<keyword evidence="4" id="KW-1185">Reference proteome</keyword>
<gene>
    <name evidence="3" type="ORF">ACHAWO_013831</name>
</gene>
<evidence type="ECO:0000256" key="2">
    <source>
        <dbReference type="SAM" id="Phobius"/>
    </source>
</evidence>
<feature type="compositionally biased region" description="Basic and acidic residues" evidence="1">
    <location>
        <begin position="77"/>
        <end position="113"/>
    </location>
</feature>
<protein>
    <submittedName>
        <fullName evidence="3">Uncharacterized protein</fullName>
    </submittedName>
</protein>
<keyword evidence="2" id="KW-1133">Transmembrane helix</keyword>
<organism evidence="3 4">
    <name type="scientific">Cyclotella atomus</name>
    <dbReference type="NCBI Taxonomy" id="382360"/>
    <lineage>
        <taxon>Eukaryota</taxon>
        <taxon>Sar</taxon>
        <taxon>Stramenopiles</taxon>
        <taxon>Ochrophyta</taxon>
        <taxon>Bacillariophyta</taxon>
        <taxon>Coscinodiscophyceae</taxon>
        <taxon>Thalassiosirophycidae</taxon>
        <taxon>Stephanodiscales</taxon>
        <taxon>Stephanodiscaceae</taxon>
        <taxon>Cyclotella</taxon>
    </lineage>
</organism>
<evidence type="ECO:0000256" key="1">
    <source>
        <dbReference type="SAM" id="MobiDB-lite"/>
    </source>
</evidence>
<evidence type="ECO:0000313" key="4">
    <source>
        <dbReference type="Proteomes" id="UP001530400"/>
    </source>
</evidence>
<keyword evidence="2" id="KW-0472">Membrane</keyword>
<sequence>MNEVSTHLHEILKYLHRNAWTIVFVIFGGFFCWNNFILPYIEQYKARQSYKSATDPHRVAVLTPDMKRIRAEQQRIAHENALKAEEERKVKAKEEKERKRVKTPEEERWEKLRGPGNKLGDEASGAGGAKKTR</sequence>
<proteinExistence type="predicted"/>
<feature type="transmembrane region" description="Helical" evidence="2">
    <location>
        <begin position="20"/>
        <end position="41"/>
    </location>
</feature>
<name>A0ABD3QJZ4_9STRA</name>
<dbReference type="AlphaFoldDB" id="A0ABD3QJZ4"/>
<reference evidence="3 4" key="1">
    <citation type="submission" date="2024-10" db="EMBL/GenBank/DDBJ databases">
        <title>Updated reference genomes for cyclostephanoid diatoms.</title>
        <authorList>
            <person name="Roberts W.R."/>
            <person name="Alverson A.J."/>
        </authorList>
    </citation>
    <scope>NUCLEOTIDE SEQUENCE [LARGE SCALE GENOMIC DNA]</scope>
    <source>
        <strain evidence="3 4">AJA010-31</strain>
    </source>
</reference>
<keyword evidence="2" id="KW-0812">Transmembrane</keyword>
<comment type="caution">
    <text evidence="3">The sequence shown here is derived from an EMBL/GenBank/DDBJ whole genome shotgun (WGS) entry which is preliminary data.</text>
</comment>